<sequence length="211" mass="23294">MWAKVCLVGPKGVGKSTMASKFDKNAFSKLLKGTAISNFNMVIGNYKIDLQIWDTCGEDRFRCMGPIFYKAARAAMCMFDIASKQSFLDLQAWVVSVQQNANDECIFVLLGNKKDLADDRAVTEKEALKYAESIGATYFEICATTGEGVNEVFQHIATSLLHQNDCYNSYHAKLAITSSGIGFCGYTEGRKSKKKLKSDKIPSCFPCLLLG</sequence>
<dbReference type="PROSITE" id="PS51419">
    <property type="entry name" value="RAB"/>
    <property type="match status" value="1"/>
</dbReference>
<dbReference type="OrthoDB" id="6407451at2759"/>
<dbReference type="GO" id="GO:0005525">
    <property type="term" value="F:GTP binding"/>
    <property type="evidence" value="ECO:0007669"/>
    <property type="project" value="InterPro"/>
</dbReference>
<evidence type="ECO:0000313" key="4">
    <source>
        <dbReference type="Proteomes" id="UP000054359"/>
    </source>
</evidence>
<dbReference type="InterPro" id="IPR001806">
    <property type="entry name" value="Small_GTPase"/>
</dbReference>
<proteinExistence type="inferred from homology"/>
<name>A0A087UU76_STEMI</name>
<keyword evidence="4" id="KW-1185">Reference proteome</keyword>
<reference evidence="3 4" key="1">
    <citation type="submission" date="2013-11" db="EMBL/GenBank/DDBJ databases">
        <title>Genome sequencing of Stegodyphus mimosarum.</title>
        <authorList>
            <person name="Bechsgaard J."/>
        </authorList>
    </citation>
    <scope>NUCLEOTIDE SEQUENCE [LARGE SCALE GENOMIC DNA]</scope>
</reference>
<dbReference type="FunFam" id="3.40.50.300:FF:001447">
    <property type="entry name" value="Ras-related protein Rab-1B"/>
    <property type="match status" value="1"/>
</dbReference>
<dbReference type="PRINTS" id="PR00449">
    <property type="entry name" value="RASTRNSFRMNG"/>
</dbReference>
<dbReference type="InterPro" id="IPR005225">
    <property type="entry name" value="Small_GTP-bd"/>
</dbReference>
<dbReference type="SMART" id="SM00174">
    <property type="entry name" value="RHO"/>
    <property type="match status" value="1"/>
</dbReference>
<dbReference type="PROSITE" id="PS51421">
    <property type="entry name" value="RAS"/>
    <property type="match status" value="1"/>
</dbReference>
<dbReference type="Pfam" id="PF00071">
    <property type="entry name" value="Ras"/>
    <property type="match status" value="1"/>
</dbReference>
<feature type="non-terminal residue" evidence="3">
    <location>
        <position position="211"/>
    </location>
</feature>
<dbReference type="Proteomes" id="UP000054359">
    <property type="component" value="Unassembled WGS sequence"/>
</dbReference>
<comment type="similarity">
    <text evidence="1">Belongs to the small GTPase superfamily. Rab family.</text>
</comment>
<dbReference type="CDD" id="cd00154">
    <property type="entry name" value="Rab"/>
    <property type="match status" value="1"/>
</dbReference>
<dbReference type="AlphaFoldDB" id="A0A087UU76"/>
<dbReference type="GO" id="GO:0003924">
    <property type="term" value="F:GTPase activity"/>
    <property type="evidence" value="ECO:0007669"/>
    <property type="project" value="InterPro"/>
</dbReference>
<dbReference type="SUPFAM" id="SSF52540">
    <property type="entry name" value="P-loop containing nucleoside triphosphate hydrolases"/>
    <property type="match status" value="1"/>
</dbReference>
<dbReference type="Gene3D" id="3.40.50.300">
    <property type="entry name" value="P-loop containing nucleotide triphosphate hydrolases"/>
    <property type="match status" value="1"/>
</dbReference>
<dbReference type="STRING" id="407821.A0A087UU76"/>
<accession>A0A087UU76</accession>
<organism evidence="3 4">
    <name type="scientific">Stegodyphus mimosarum</name>
    <name type="common">African social velvet spider</name>
    <dbReference type="NCBI Taxonomy" id="407821"/>
    <lineage>
        <taxon>Eukaryota</taxon>
        <taxon>Metazoa</taxon>
        <taxon>Ecdysozoa</taxon>
        <taxon>Arthropoda</taxon>
        <taxon>Chelicerata</taxon>
        <taxon>Arachnida</taxon>
        <taxon>Araneae</taxon>
        <taxon>Araneomorphae</taxon>
        <taxon>Entelegynae</taxon>
        <taxon>Eresoidea</taxon>
        <taxon>Eresidae</taxon>
        <taxon>Stegodyphus</taxon>
    </lineage>
</organism>
<protein>
    <submittedName>
        <fullName evidence="3">Ras-related protein Rab-21</fullName>
    </submittedName>
</protein>
<keyword evidence="2" id="KW-0547">Nucleotide-binding</keyword>
<evidence type="ECO:0000256" key="2">
    <source>
        <dbReference type="ARBA" id="ARBA00022741"/>
    </source>
</evidence>
<gene>
    <name evidence="3" type="ORF">X975_03024</name>
</gene>
<dbReference type="OMA" id="NDECIFV"/>
<dbReference type="SMART" id="SM00173">
    <property type="entry name" value="RAS"/>
    <property type="match status" value="1"/>
</dbReference>
<evidence type="ECO:0000313" key="3">
    <source>
        <dbReference type="EMBL" id="KFM80915.1"/>
    </source>
</evidence>
<dbReference type="PANTHER" id="PTHR47978">
    <property type="match status" value="1"/>
</dbReference>
<dbReference type="InterPro" id="IPR027417">
    <property type="entry name" value="P-loop_NTPase"/>
</dbReference>
<evidence type="ECO:0000256" key="1">
    <source>
        <dbReference type="ARBA" id="ARBA00006270"/>
    </source>
</evidence>
<dbReference type="SMART" id="SM00175">
    <property type="entry name" value="RAB"/>
    <property type="match status" value="1"/>
</dbReference>
<dbReference type="NCBIfam" id="TIGR00231">
    <property type="entry name" value="small_GTP"/>
    <property type="match status" value="1"/>
</dbReference>
<dbReference type="EMBL" id="KK121640">
    <property type="protein sequence ID" value="KFM80915.1"/>
    <property type="molecule type" value="Genomic_DNA"/>
</dbReference>